<protein>
    <submittedName>
        <fullName evidence="5">Tail fiber protein</fullName>
    </submittedName>
</protein>
<sequence length="314" mass="33674">MKEIRYSAKTQEQQKLSDSKGIGPETDKLKNKFKDGSIPLQIDFNELIDIADVGRKATGQTPGQSGEPGNGLSLTDDGTLQTVVNSTGGLHFDKKALAIKPYDGINVDNHGVSVKAGNGIKVDNNGVSIDSNKILPKGMIVMFSGNSAPTGWAFCDGNNGTPDLRSRFVMCGETISEIGKSNSKASGSDNGKNFSKDTTSKTISVSVTVKDTILEESHIPSHKHIGGMSYYNSRGFKYSYSPDIQTEYQINNSISVSDSAIWMNPSSGANYYAYTSETGGGEGHDHRATASSPSHSHSIDVVPPYYLLAFIMKL</sequence>
<evidence type="ECO:0000256" key="3">
    <source>
        <dbReference type="SAM" id="MobiDB-lite"/>
    </source>
</evidence>
<feature type="region of interest" description="Disordered" evidence="3">
    <location>
        <begin position="1"/>
        <end position="30"/>
    </location>
</feature>
<feature type="domain" description="Phage tail collar" evidence="4">
    <location>
        <begin position="138"/>
        <end position="158"/>
    </location>
</feature>
<reference evidence="6" key="1">
    <citation type="journal article" date="2024" name="Toxins">
        <title>Genome Sequence Analysis of Native Xenorhabdus Strains Isolated from Entomopathogenic Nematodes in Argentina.</title>
        <authorList>
            <person name="Palma L."/>
            <person name="Frizzo L."/>
            <person name="Kaiser S."/>
            <person name="Berry C."/>
            <person name="Caballero P."/>
            <person name="Bode H.B."/>
            <person name="Del Valle E.E."/>
        </authorList>
    </citation>
    <scope>NUCLEOTIDE SEQUENCE [LARGE SCALE GENOMIC DNA]</scope>
    <source>
        <strain evidence="6">Reich</strain>
    </source>
</reference>
<evidence type="ECO:0000259" key="4">
    <source>
        <dbReference type="Pfam" id="PF07484"/>
    </source>
</evidence>
<dbReference type="InterPro" id="IPR011083">
    <property type="entry name" value="Phage_tail_collar_dom"/>
</dbReference>
<dbReference type="Proteomes" id="UP001271640">
    <property type="component" value="Unassembled WGS sequence"/>
</dbReference>
<dbReference type="Gene3D" id="2.10.25.20">
    <property type="entry name" value="reovirus attachment protein sigma1, domain 1"/>
    <property type="match status" value="1"/>
</dbReference>
<accession>A0ABU4SLJ0</accession>
<evidence type="ECO:0000313" key="6">
    <source>
        <dbReference type="Proteomes" id="UP001271640"/>
    </source>
</evidence>
<comment type="subcellular location">
    <subcellularLocation>
        <location evidence="1">Virion</location>
    </subcellularLocation>
</comment>
<evidence type="ECO:0000256" key="1">
    <source>
        <dbReference type="ARBA" id="ARBA00004328"/>
    </source>
</evidence>
<dbReference type="Pfam" id="PF07484">
    <property type="entry name" value="Collar"/>
    <property type="match status" value="1"/>
</dbReference>
<evidence type="ECO:0000256" key="2">
    <source>
        <dbReference type="ARBA" id="ARBA00022581"/>
    </source>
</evidence>
<dbReference type="EMBL" id="VCDP01000034">
    <property type="protein sequence ID" value="MDX7999517.1"/>
    <property type="molecule type" value="Genomic_DNA"/>
</dbReference>
<evidence type="ECO:0000313" key="5">
    <source>
        <dbReference type="EMBL" id="MDX7999517.1"/>
    </source>
</evidence>
<dbReference type="InterPro" id="IPR009013">
    <property type="entry name" value="Attachment_protein_shaft_sf"/>
</dbReference>
<dbReference type="CDD" id="cd22641">
    <property type="entry name" value="C24-like"/>
    <property type="match status" value="1"/>
</dbReference>
<dbReference type="SUPFAM" id="SSF51225">
    <property type="entry name" value="Fibre shaft of virus attachment proteins"/>
    <property type="match status" value="1"/>
</dbReference>
<dbReference type="RefSeq" id="WP_319926239.1">
    <property type="nucleotide sequence ID" value="NZ_VCDP01000034.1"/>
</dbReference>
<comment type="caution">
    <text evidence="5">The sequence shown here is derived from an EMBL/GenBank/DDBJ whole genome shotgun (WGS) entry which is preliminary data.</text>
</comment>
<gene>
    <name evidence="5" type="ORF">FE394_09950</name>
</gene>
<keyword evidence="2" id="KW-0945">Host-virus interaction</keyword>
<dbReference type="SUPFAM" id="SSF88874">
    <property type="entry name" value="Receptor-binding domain of short tail fibre protein gp12"/>
    <property type="match status" value="1"/>
</dbReference>
<name>A0ABU4SLJ0_9GAMM</name>
<feature type="region of interest" description="Disordered" evidence="3">
    <location>
        <begin position="56"/>
        <end position="75"/>
    </location>
</feature>
<organism evidence="5 6">
    <name type="scientific">Xenorhabdus littoralis</name>
    <dbReference type="NCBI Taxonomy" id="2582835"/>
    <lineage>
        <taxon>Bacteria</taxon>
        <taxon>Pseudomonadati</taxon>
        <taxon>Pseudomonadota</taxon>
        <taxon>Gammaproteobacteria</taxon>
        <taxon>Enterobacterales</taxon>
        <taxon>Morganellaceae</taxon>
        <taxon>Xenorhabdus</taxon>
    </lineage>
</organism>
<proteinExistence type="predicted"/>
<keyword evidence="6" id="KW-1185">Reference proteome</keyword>